<evidence type="ECO:0000313" key="2">
    <source>
        <dbReference type="EMBL" id="SEO47095.1"/>
    </source>
</evidence>
<keyword evidence="3" id="KW-1185">Reference proteome</keyword>
<feature type="domain" description="Transposase IS200-like" evidence="1">
    <location>
        <begin position="27"/>
        <end position="166"/>
    </location>
</feature>
<dbReference type="SUPFAM" id="SSF143422">
    <property type="entry name" value="Transposase IS200-like"/>
    <property type="match status" value="1"/>
</dbReference>
<sequence length="201" mass="23881">MKQAFCLRNQLPESIFVSMGRKYTFHEHDQLYFVSFATVNWIDVFVRRIYCDIVVDSLKYCIENKGLELYAWCIMSSHVHLIISTEKGNLSDILRDLKRHTSKTVLKAIAENIQESRREWLLWMFERAGKRNINNEQYQFWQQNNHPIELATHQMLIQRLDYLHNNPVESGAVDYPPNYLYSSAKDYYLDENGLLPVIRLS</sequence>
<dbReference type="GO" id="GO:0006313">
    <property type="term" value="P:DNA transposition"/>
    <property type="evidence" value="ECO:0007669"/>
    <property type="project" value="InterPro"/>
</dbReference>
<dbReference type="InterPro" id="IPR052715">
    <property type="entry name" value="RAYT_transposase"/>
</dbReference>
<dbReference type="GO" id="GO:0043565">
    <property type="term" value="F:sequence-specific DNA binding"/>
    <property type="evidence" value="ECO:0007669"/>
    <property type="project" value="TreeGrafter"/>
</dbReference>
<dbReference type="RefSeq" id="WP_244281092.1">
    <property type="nucleotide sequence ID" value="NZ_FOCL01000008.1"/>
</dbReference>
<dbReference type="GO" id="GO:0004803">
    <property type="term" value="F:transposase activity"/>
    <property type="evidence" value="ECO:0007669"/>
    <property type="project" value="InterPro"/>
</dbReference>
<dbReference type="InterPro" id="IPR002686">
    <property type="entry name" value="Transposase_17"/>
</dbReference>
<dbReference type="STRING" id="551995.SAMN05192574_108202"/>
<dbReference type="InterPro" id="IPR036515">
    <property type="entry name" value="Transposase_17_sf"/>
</dbReference>
<evidence type="ECO:0000313" key="3">
    <source>
        <dbReference type="Proteomes" id="UP000198942"/>
    </source>
</evidence>
<dbReference type="PANTHER" id="PTHR36966:SF1">
    <property type="entry name" value="REP-ASSOCIATED TYROSINE TRANSPOSASE"/>
    <property type="match status" value="1"/>
</dbReference>
<dbReference type="AlphaFoldDB" id="A0A1H8PYR2"/>
<dbReference type="SMART" id="SM01321">
    <property type="entry name" value="Y1_Tnp"/>
    <property type="match status" value="1"/>
</dbReference>
<dbReference type="Pfam" id="PF01797">
    <property type="entry name" value="Y1_Tnp"/>
    <property type="match status" value="1"/>
</dbReference>
<reference evidence="3" key="1">
    <citation type="submission" date="2016-10" db="EMBL/GenBank/DDBJ databases">
        <authorList>
            <person name="Varghese N."/>
            <person name="Submissions S."/>
        </authorList>
    </citation>
    <scope>NUCLEOTIDE SEQUENCE [LARGE SCALE GENOMIC DNA]</scope>
    <source>
        <strain evidence="3">Gh-48</strain>
    </source>
</reference>
<dbReference type="EMBL" id="FOCL01000008">
    <property type="protein sequence ID" value="SEO47095.1"/>
    <property type="molecule type" value="Genomic_DNA"/>
</dbReference>
<dbReference type="Gene3D" id="3.30.70.1290">
    <property type="entry name" value="Transposase IS200-like"/>
    <property type="match status" value="1"/>
</dbReference>
<dbReference type="NCBIfam" id="NF047646">
    <property type="entry name" value="REP_Tyr_transpos"/>
    <property type="match status" value="1"/>
</dbReference>
<accession>A0A1H8PYR2</accession>
<dbReference type="PANTHER" id="PTHR36966">
    <property type="entry name" value="REP-ASSOCIATED TYROSINE TRANSPOSASE"/>
    <property type="match status" value="1"/>
</dbReference>
<organism evidence="2 3">
    <name type="scientific">Mucilaginibacter gossypiicola</name>
    <dbReference type="NCBI Taxonomy" id="551995"/>
    <lineage>
        <taxon>Bacteria</taxon>
        <taxon>Pseudomonadati</taxon>
        <taxon>Bacteroidota</taxon>
        <taxon>Sphingobacteriia</taxon>
        <taxon>Sphingobacteriales</taxon>
        <taxon>Sphingobacteriaceae</taxon>
        <taxon>Mucilaginibacter</taxon>
    </lineage>
</organism>
<dbReference type="Proteomes" id="UP000198942">
    <property type="component" value="Unassembled WGS sequence"/>
</dbReference>
<name>A0A1H8PYR2_9SPHI</name>
<proteinExistence type="predicted"/>
<gene>
    <name evidence="2" type="ORF">SAMN05192574_108202</name>
</gene>
<protein>
    <submittedName>
        <fullName evidence="2">Transposase IS200 like</fullName>
    </submittedName>
</protein>
<evidence type="ECO:0000259" key="1">
    <source>
        <dbReference type="SMART" id="SM01321"/>
    </source>
</evidence>